<keyword evidence="5" id="KW-0325">Glycoprotein</keyword>
<dbReference type="AlphaFoldDB" id="A0A3M6U4S2"/>
<evidence type="ECO:0000256" key="3">
    <source>
        <dbReference type="ARBA" id="ARBA00022737"/>
    </source>
</evidence>
<feature type="repeat" description="LDL-receptor class B" evidence="6">
    <location>
        <begin position="161"/>
        <end position="204"/>
    </location>
</feature>
<dbReference type="Proteomes" id="UP000275408">
    <property type="component" value="Unassembled WGS sequence"/>
</dbReference>
<proteinExistence type="predicted"/>
<sequence length="303" mass="33842">MQRFMKMTNVLWWIKLASVFLMKSSQSDGAIICTPPCLLVSNTTDIVAVDHGKAKVNSVILGLTRAVAIDVHFSLGFIFWSDVTELNIKRLRIDDENTTTVITNIGVCDGLAVQWRTSQLYWTDTTYNRISVSDLDGNNQLTLIFSALEEPRAIALDPDNDAMIWTDWGSAPKIEKASLSGQQRVAIVTKEVYWPNGIDLDRGGKRVFWVDAGYDRVESVDYNGNNRKLLFQMHSLHPFGVALIPPFLFFTDWVTNKELHMLDATTGEVLKSFSVNGGRPMGIVAYDSGRQPAGNLKEAISYS</sequence>
<dbReference type="PANTHER" id="PTHR46513">
    <property type="entry name" value="VITELLOGENIN RECEPTOR-LIKE PROTEIN-RELATED-RELATED"/>
    <property type="match status" value="1"/>
</dbReference>
<feature type="repeat" description="LDL-receptor class B" evidence="6">
    <location>
        <begin position="118"/>
        <end position="160"/>
    </location>
</feature>
<reference evidence="8 9" key="1">
    <citation type="journal article" date="2018" name="Sci. Rep.">
        <title>Comparative analysis of the Pocillopora damicornis genome highlights role of immune system in coral evolution.</title>
        <authorList>
            <person name="Cunning R."/>
            <person name="Bay R.A."/>
            <person name="Gillette P."/>
            <person name="Baker A.C."/>
            <person name="Traylor-Knowles N."/>
        </authorList>
    </citation>
    <scope>NUCLEOTIDE SEQUENCE [LARGE SCALE GENOMIC DNA]</scope>
    <source>
        <strain evidence="8">RSMAS</strain>
        <tissue evidence="8">Whole animal</tissue>
    </source>
</reference>
<evidence type="ECO:0000256" key="7">
    <source>
        <dbReference type="SAM" id="SignalP"/>
    </source>
</evidence>
<evidence type="ECO:0000313" key="9">
    <source>
        <dbReference type="Proteomes" id="UP000275408"/>
    </source>
</evidence>
<keyword evidence="3" id="KW-0677">Repeat</keyword>
<dbReference type="Pfam" id="PF00058">
    <property type="entry name" value="Ldl_recept_b"/>
    <property type="match status" value="2"/>
</dbReference>
<dbReference type="FunFam" id="2.120.10.30:FF:000241">
    <property type="entry name" value="Low-density lipoprotein receptor-related protein 6"/>
    <property type="match status" value="1"/>
</dbReference>
<dbReference type="InterPro" id="IPR050778">
    <property type="entry name" value="Cueball_EGF_LRP_Nidogen"/>
</dbReference>
<keyword evidence="1" id="KW-0245">EGF-like domain</keyword>
<accession>A0A3M6U4S2</accession>
<feature type="signal peptide" evidence="7">
    <location>
        <begin position="1"/>
        <end position="29"/>
    </location>
</feature>
<evidence type="ECO:0000256" key="1">
    <source>
        <dbReference type="ARBA" id="ARBA00022536"/>
    </source>
</evidence>
<dbReference type="Gene3D" id="2.120.10.30">
    <property type="entry name" value="TolB, C-terminal domain"/>
    <property type="match status" value="1"/>
</dbReference>
<evidence type="ECO:0008006" key="10">
    <source>
        <dbReference type="Google" id="ProtNLM"/>
    </source>
</evidence>
<keyword evidence="2 7" id="KW-0732">Signal</keyword>
<dbReference type="InterPro" id="IPR000033">
    <property type="entry name" value="LDLR_classB_rpt"/>
</dbReference>
<evidence type="ECO:0000256" key="6">
    <source>
        <dbReference type="PROSITE-ProRule" id="PRU00461"/>
    </source>
</evidence>
<dbReference type="SUPFAM" id="SSF63825">
    <property type="entry name" value="YWTD domain"/>
    <property type="match status" value="1"/>
</dbReference>
<dbReference type="EMBL" id="RCHS01002247">
    <property type="protein sequence ID" value="RMX48586.1"/>
    <property type="molecule type" value="Genomic_DNA"/>
</dbReference>
<evidence type="ECO:0000256" key="2">
    <source>
        <dbReference type="ARBA" id="ARBA00022729"/>
    </source>
</evidence>
<comment type="caution">
    <text evidence="8">The sequence shown here is derived from an EMBL/GenBank/DDBJ whole genome shotgun (WGS) entry which is preliminary data.</text>
</comment>
<keyword evidence="4" id="KW-1015">Disulfide bond</keyword>
<name>A0A3M6U4S2_POCDA</name>
<gene>
    <name evidence="8" type="ORF">pdam_00017140</name>
</gene>
<evidence type="ECO:0000256" key="4">
    <source>
        <dbReference type="ARBA" id="ARBA00023157"/>
    </source>
</evidence>
<dbReference type="PROSITE" id="PS51120">
    <property type="entry name" value="LDLRB"/>
    <property type="match status" value="3"/>
</dbReference>
<evidence type="ECO:0000313" key="8">
    <source>
        <dbReference type="EMBL" id="RMX48586.1"/>
    </source>
</evidence>
<dbReference type="SMART" id="SM00135">
    <property type="entry name" value="LY"/>
    <property type="match status" value="4"/>
</dbReference>
<dbReference type="OrthoDB" id="9990982at2759"/>
<dbReference type="PANTHER" id="PTHR46513:SF13">
    <property type="entry name" value="EGF-LIKE DOMAIN-CONTAINING PROTEIN"/>
    <property type="match status" value="1"/>
</dbReference>
<evidence type="ECO:0000256" key="5">
    <source>
        <dbReference type="ARBA" id="ARBA00023180"/>
    </source>
</evidence>
<dbReference type="STRING" id="46731.A0A3M6U4S2"/>
<protein>
    <recommendedName>
        <fullName evidence="10">SMP-30/Gluconolactonase/LRE-like region domain-containing protein</fullName>
    </recommendedName>
</protein>
<dbReference type="InterPro" id="IPR011042">
    <property type="entry name" value="6-blade_b-propeller_TolB-like"/>
</dbReference>
<organism evidence="8 9">
    <name type="scientific">Pocillopora damicornis</name>
    <name type="common">Cauliflower coral</name>
    <name type="synonym">Millepora damicornis</name>
    <dbReference type="NCBI Taxonomy" id="46731"/>
    <lineage>
        <taxon>Eukaryota</taxon>
        <taxon>Metazoa</taxon>
        <taxon>Cnidaria</taxon>
        <taxon>Anthozoa</taxon>
        <taxon>Hexacorallia</taxon>
        <taxon>Scleractinia</taxon>
        <taxon>Astrocoeniina</taxon>
        <taxon>Pocilloporidae</taxon>
        <taxon>Pocillopora</taxon>
    </lineage>
</organism>
<keyword evidence="9" id="KW-1185">Reference proteome</keyword>
<feature type="chain" id="PRO_5018152324" description="SMP-30/Gluconolactonase/LRE-like region domain-containing protein" evidence="7">
    <location>
        <begin position="30"/>
        <end position="303"/>
    </location>
</feature>
<feature type="repeat" description="LDL-receptor class B" evidence="6">
    <location>
        <begin position="205"/>
        <end position="247"/>
    </location>
</feature>